<accession>A0ABQ4C0X7</accession>
<evidence type="ECO:0000313" key="2">
    <source>
        <dbReference type="EMBL" id="GIF56434.1"/>
    </source>
</evidence>
<dbReference type="InterPro" id="IPR013901">
    <property type="entry name" value="Anthrone_oxy"/>
</dbReference>
<evidence type="ECO:0000313" key="3">
    <source>
        <dbReference type="Proteomes" id="UP000624325"/>
    </source>
</evidence>
<feature type="transmembrane region" description="Helical" evidence="1">
    <location>
        <begin position="79"/>
        <end position="97"/>
    </location>
</feature>
<feature type="transmembrane region" description="Helical" evidence="1">
    <location>
        <begin position="6"/>
        <end position="32"/>
    </location>
</feature>
<keyword evidence="3" id="KW-1185">Reference proteome</keyword>
<sequence>MEQGLVPLMLLANGIASGVMVSTVIGLAPMSLAVPYETYVRTIQFLWKRYDPLMPILNALACVLALLLAFTATETVARLLFGAGGVLLLVVMAISVVKNVPINRYVMSLDPGARPADWTAVDPRVRWRNWNLVRTSLALVALGANLTGAGTLL</sequence>
<protein>
    <recommendedName>
        <fullName evidence="4">DUF1772 domain-containing protein</fullName>
    </recommendedName>
</protein>
<organism evidence="2 3">
    <name type="scientific">Asanoa iriomotensis</name>
    <dbReference type="NCBI Taxonomy" id="234613"/>
    <lineage>
        <taxon>Bacteria</taxon>
        <taxon>Bacillati</taxon>
        <taxon>Actinomycetota</taxon>
        <taxon>Actinomycetes</taxon>
        <taxon>Micromonosporales</taxon>
        <taxon>Micromonosporaceae</taxon>
        <taxon>Asanoa</taxon>
    </lineage>
</organism>
<dbReference type="EMBL" id="BONC01000014">
    <property type="protein sequence ID" value="GIF56434.1"/>
    <property type="molecule type" value="Genomic_DNA"/>
</dbReference>
<comment type="caution">
    <text evidence="2">The sequence shown here is derived from an EMBL/GenBank/DDBJ whole genome shotgun (WGS) entry which is preliminary data.</text>
</comment>
<evidence type="ECO:0008006" key="4">
    <source>
        <dbReference type="Google" id="ProtNLM"/>
    </source>
</evidence>
<name>A0ABQ4C0X7_9ACTN</name>
<keyword evidence="1" id="KW-1133">Transmembrane helix</keyword>
<dbReference type="Proteomes" id="UP000624325">
    <property type="component" value="Unassembled WGS sequence"/>
</dbReference>
<keyword evidence="1" id="KW-0812">Transmembrane</keyword>
<feature type="transmembrane region" description="Helical" evidence="1">
    <location>
        <begin position="53"/>
        <end position="73"/>
    </location>
</feature>
<gene>
    <name evidence="2" type="ORF">Air01nite_25290</name>
</gene>
<evidence type="ECO:0000256" key="1">
    <source>
        <dbReference type="SAM" id="Phobius"/>
    </source>
</evidence>
<proteinExistence type="predicted"/>
<keyword evidence="1" id="KW-0472">Membrane</keyword>
<dbReference type="RefSeq" id="WP_203702213.1">
    <property type="nucleotide sequence ID" value="NZ_BAAALU010000006.1"/>
</dbReference>
<reference evidence="2 3" key="1">
    <citation type="submission" date="2021-01" db="EMBL/GenBank/DDBJ databases">
        <title>Whole genome shotgun sequence of Asanoa iriomotensis NBRC 100142.</title>
        <authorList>
            <person name="Komaki H."/>
            <person name="Tamura T."/>
        </authorList>
    </citation>
    <scope>NUCLEOTIDE SEQUENCE [LARGE SCALE GENOMIC DNA]</scope>
    <source>
        <strain evidence="2 3">NBRC 100142</strain>
    </source>
</reference>
<dbReference type="Pfam" id="PF08592">
    <property type="entry name" value="Anthrone_oxy"/>
    <property type="match status" value="1"/>
</dbReference>